<accession>A0A1B1AEX6</accession>
<keyword evidence="2" id="KW-1185">Reference proteome</keyword>
<dbReference type="STRING" id="1759059.ATE48_03915"/>
<evidence type="ECO:0000313" key="1">
    <source>
        <dbReference type="EMBL" id="ANP45123.1"/>
    </source>
</evidence>
<dbReference type="OrthoDB" id="9809364at2"/>
<dbReference type="InParanoid" id="A0A1B1AEX6"/>
<proteinExistence type="predicted"/>
<dbReference type="KEGG" id="cbot:ATE48_03915"/>
<gene>
    <name evidence="1" type="ORF">ATE48_03915</name>
</gene>
<dbReference type="Proteomes" id="UP000092498">
    <property type="component" value="Chromosome"/>
</dbReference>
<sequence>MALSFLPALALALCFGPPQPVQIAGYSGHAMEPFISRDGETLFFNNRNGPSDQTDMFWASRIDDTHFRYRGPVAGANSAELDGVPSLARDGTFAYISPRIANGRAAAIWTGHWAGAAVDSPVLNHALTPGRWPLFNMDAEISADGRRLYIADTRWAAPIPRASDLRLAVRTRDGWRRAREFDFWFASINTSRALEYAPATSSNELELYFTRLTPHFLAPPALEIMVATRADVTSAFGVPARIAAIIGFVEGPSVAPDGALYLHAKIDEMHVLMHAARTC</sequence>
<dbReference type="AlphaFoldDB" id="A0A1B1AEX6"/>
<dbReference type="EMBL" id="CP013244">
    <property type="protein sequence ID" value="ANP45123.1"/>
    <property type="molecule type" value="Genomic_DNA"/>
</dbReference>
<dbReference type="RefSeq" id="WP_066768010.1">
    <property type="nucleotide sequence ID" value="NZ_CP013244.1"/>
</dbReference>
<name>A0A1B1AEX6_9PROT</name>
<reference evidence="1 2" key="1">
    <citation type="submission" date="2015-11" db="EMBL/GenBank/DDBJ databases">
        <title>Whole-Genome Sequence of Candidatus Oderbacter manganicum from the National Park Lower Oder Valley, Germany.</title>
        <authorList>
            <person name="Braun B."/>
            <person name="Liere K."/>
            <person name="Szewzyk U."/>
        </authorList>
    </citation>
    <scope>NUCLEOTIDE SEQUENCE [LARGE SCALE GENOMIC DNA]</scope>
    <source>
        <strain evidence="1 2">OTSz_A_272</strain>
    </source>
</reference>
<protein>
    <submittedName>
        <fullName evidence="1">Uncharacterized protein</fullName>
    </submittedName>
</protein>
<evidence type="ECO:0000313" key="2">
    <source>
        <dbReference type="Proteomes" id="UP000092498"/>
    </source>
</evidence>
<organism evidence="1 2">
    <name type="scientific">Candidatus Viadribacter manganicus</name>
    <dbReference type="NCBI Taxonomy" id="1759059"/>
    <lineage>
        <taxon>Bacteria</taxon>
        <taxon>Pseudomonadati</taxon>
        <taxon>Pseudomonadota</taxon>
        <taxon>Alphaproteobacteria</taxon>
        <taxon>Hyphomonadales</taxon>
        <taxon>Hyphomonadaceae</taxon>
        <taxon>Candidatus Viadribacter</taxon>
    </lineage>
</organism>